<keyword evidence="2" id="KW-0804">Transcription</keyword>
<dbReference type="Proteomes" id="UP000034350">
    <property type="component" value="Unassembled WGS sequence"/>
</dbReference>
<proteinExistence type="predicted"/>
<organism evidence="4 5">
    <name type="scientific">Vairimorpha ceranae</name>
    <dbReference type="NCBI Taxonomy" id="40302"/>
    <lineage>
        <taxon>Eukaryota</taxon>
        <taxon>Fungi</taxon>
        <taxon>Fungi incertae sedis</taxon>
        <taxon>Microsporidia</taxon>
        <taxon>Nosematidae</taxon>
        <taxon>Vairimorpha</taxon>
    </lineage>
</organism>
<sequence length="474" mass="55583">MYKELEWAFNNYILECKLIINENKKHVLPPSIVKNVLIPNKIGIIPHISTLLPSRFYNESLINVHTEDELTLRFIPYLENTTHLDVQHFNDTTIYDLSYNQNNEILSRLLENSSTVEVAELLNIEPEYFTKQCAKMNMYECSYDSLFNEMRKYFCARCLIFGCKIHTIRTKTCFDYESEVKCYCKDINNPAQTTLNSNLIIIEKDKIKENLKMFNNDKCLTSFNLFLKYNITISCRDLGKKMPLYKKILRSMYSITNSNKLPEVCDHTGKCYQNARCICFTNGTGCDSKCLCTFCNYMFYGCKCKNSCTKRCSCSKINKTCDEHCECHCDSKNMSSCEWYIPLIYKSTYIYKSAKKGLGCFAGENIKKDEFVIEYVGEIISNDEGNRRANFYDANGLSYIFEYTDKHCLDAFLVGNNSRFINHSTNQNLYIKKLWMKRALRICFYAARNIKLGEELFFNYNYSDEYKKKFNLID</sequence>
<gene>
    <name evidence="4" type="ORF">AAJ76_510007967</name>
</gene>
<evidence type="ECO:0000313" key="4">
    <source>
        <dbReference type="EMBL" id="KKO74675.1"/>
    </source>
</evidence>
<protein>
    <submittedName>
        <fullName evidence="4">Set domain-containing protein</fullName>
    </submittedName>
</protein>
<dbReference type="GO" id="GO:0035098">
    <property type="term" value="C:ESC/E(Z) complex"/>
    <property type="evidence" value="ECO:0007669"/>
    <property type="project" value="TreeGrafter"/>
</dbReference>
<accession>A0A0F9WCX5</accession>
<dbReference type="EMBL" id="JPQZ01000051">
    <property type="protein sequence ID" value="KKO74675.1"/>
    <property type="molecule type" value="Genomic_DNA"/>
</dbReference>
<dbReference type="InterPro" id="IPR045318">
    <property type="entry name" value="EZH1/2-like"/>
</dbReference>
<feature type="domain" description="SET" evidence="3">
    <location>
        <begin position="346"/>
        <end position="461"/>
    </location>
</feature>
<keyword evidence="5" id="KW-1185">Reference proteome</keyword>
<dbReference type="SUPFAM" id="SSF82199">
    <property type="entry name" value="SET domain"/>
    <property type="match status" value="1"/>
</dbReference>
<name>A0A0F9WCX5_9MICR</name>
<dbReference type="InterPro" id="IPR001214">
    <property type="entry name" value="SET_dom"/>
</dbReference>
<dbReference type="Gene3D" id="2.170.270.10">
    <property type="entry name" value="SET domain"/>
    <property type="match status" value="1"/>
</dbReference>
<dbReference type="GeneID" id="36320872"/>
<evidence type="ECO:0000313" key="5">
    <source>
        <dbReference type="Proteomes" id="UP000034350"/>
    </source>
</evidence>
<evidence type="ECO:0000256" key="1">
    <source>
        <dbReference type="ARBA" id="ARBA00023015"/>
    </source>
</evidence>
<dbReference type="GO" id="GO:0003682">
    <property type="term" value="F:chromatin binding"/>
    <property type="evidence" value="ECO:0007669"/>
    <property type="project" value="TreeGrafter"/>
</dbReference>
<dbReference type="AlphaFoldDB" id="A0A0F9WCX5"/>
<dbReference type="VEuPathDB" id="MicrosporidiaDB:NCER_100220"/>
<dbReference type="RefSeq" id="XP_024330417.1">
    <property type="nucleotide sequence ID" value="XM_024475924.1"/>
</dbReference>
<dbReference type="PANTHER" id="PTHR45747:SF4">
    <property type="entry name" value="HISTONE-LYSINE N-METHYLTRANSFERASE E(Z)"/>
    <property type="match status" value="1"/>
</dbReference>
<evidence type="ECO:0000256" key="2">
    <source>
        <dbReference type="ARBA" id="ARBA00023163"/>
    </source>
</evidence>
<dbReference type="InterPro" id="IPR046341">
    <property type="entry name" value="SET_dom_sf"/>
</dbReference>
<dbReference type="GO" id="GO:0046976">
    <property type="term" value="F:histone H3K27 methyltransferase activity"/>
    <property type="evidence" value="ECO:0007669"/>
    <property type="project" value="TreeGrafter"/>
</dbReference>
<evidence type="ECO:0000259" key="3">
    <source>
        <dbReference type="PROSITE" id="PS50280"/>
    </source>
</evidence>
<comment type="caution">
    <text evidence="4">The sequence shown here is derived from an EMBL/GenBank/DDBJ whole genome shotgun (WGS) entry which is preliminary data.</text>
</comment>
<dbReference type="GO" id="GO:0031507">
    <property type="term" value="P:heterochromatin formation"/>
    <property type="evidence" value="ECO:0007669"/>
    <property type="project" value="TreeGrafter"/>
</dbReference>
<dbReference type="VEuPathDB" id="MicrosporidiaDB:AAJ76_510007967"/>
<dbReference type="SMART" id="SM00317">
    <property type="entry name" value="SET"/>
    <property type="match status" value="1"/>
</dbReference>
<dbReference type="OMA" id="KELEWAF"/>
<dbReference type="Pfam" id="PF00856">
    <property type="entry name" value="SET"/>
    <property type="match status" value="1"/>
</dbReference>
<reference evidence="4 5" key="1">
    <citation type="journal article" date="2015" name="Environ. Microbiol.">
        <title>Genome analyses suggest the presence of polyploidy and recent human-driven expansions in eight global populations of the honeybee pathogen Nosema ceranae.</title>
        <authorList>
            <person name="Pelin A."/>
            <person name="Selman M."/>
            <person name="Aris-Brosou S."/>
            <person name="Farinelli L."/>
            <person name="Corradi N."/>
        </authorList>
    </citation>
    <scope>NUCLEOTIDE SEQUENCE [LARGE SCALE GENOMIC DNA]</scope>
    <source>
        <strain evidence="4 5">PA08 1199</strain>
    </source>
</reference>
<dbReference type="PROSITE" id="PS50280">
    <property type="entry name" value="SET"/>
    <property type="match status" value="1"/>
</dbReference>
<dbReference type="OrthoDB" id="308383at2759"/>
<keyword evidence="1" id="KW-0805">Transcription regulation</keyword>
<dbReference type="PANTHER" id="PTHR45747">
    <property type="entry name" value="HISTONE-LYSINE N-METHYLTRANSFERASE E(Z)"/>
    <property type="match status" value="1"/>
</dbReference>